<evidence type="ECO:0000313" key="1">
    <source>
        <dbReference type="EMBL" id="GIU50690.1"/>
    </source>
</evidence>
<gene>
    <name evidence="1" type="ORF">TUM4438_37600</name>
</gene>
<comment type="caution">
    <text evidence="1">The sequence shown here is derived from an EMBL/GenBank/DDBJ whole genome shotgun (WGS) entry which is preliminary data.</text>
</comment>
<organism evidence="1 2">
    <name type="scientific">Shewanella sairae</name>
    <dbReference type="NCBI Taxonomy" id="190310"/>
    <lineage>
        <taxon>Bacteria</taxon>
        <taxon>Pseudomonadati</taxon>
        <taxon>Pseudomonadota</taxon>
        <taxon>Gammaproteobacteria</taxon>
        <taxon>Alteromonadales</taxon>
        <taxon>Shewanellaceae</taxon>
        <taxon>Shewanella</taxon>
    </lineage>
</organism>
<name>A0ABQ4PPH8_9GAMM</name>
<proteinExistence type="predicted"/>
<evidence type="ECO:0000313" key="2">
    <source>
        <dbReference type="Proteomes" id="UP000887104"/>
    </source>
</evidence>
<dbReference type="EMBL" id="BPEY01000093">
    <property type="protein sequence ID" value="GIU50690.1"/>
    <property type="molecule type" value="Genomic_DNA"/>
</dbReference>
<protein>
    <submittedName>
        <fullName evidence="1">Uncharacterized protein</fullName>
    </submittedName>
</protein>
<dbReference type="Proteomes" id="UP000887104">
    <property type="component" value="Unassembled WGS sequence"/>
</dbReference>
<reference evidence="1" key="1">
    <citation type="submission" date="2021-05" db="EMBL/GenBank/DDBJ databases">
        <title>Molecular characterization for Shewanella algae harboring chromosomal blaOXA-55-like strains isolated from clinical and environment sample.</title>
        <authorList>
            <person name="Ohama Y."/>
            <person name="Aoki K."/>
            <person name="Harada S."/>
            <person name="Moriya K."/>
            <person name="Ishii Y."/>
            <person name="Tateda K."/>
        </authorList>
    </citation>
    <scope>NUCLEOTIDE SEQUENCE</scope>
    <source>
        <strain evidence="1">JCM 11563</strain>
    </source>
</reference>
<sequence>MCLRLRKLQLKTCLTEITVLGLNSSRTEMNPTVSIKNINNNFQISVSIHLRYKNKLTK</sequence>
<keyword evidence="2" id="KW-1185">Reference proteome</keyword>
<accession>A0ABQ4PPH8</accession>